<dbReference type="PANTHER" id="PTHR43682:SF1">
    <property type="entry name" value="LACTATE UTILIZATION PROTEIN C"/>
    <property type="match status" value="1"/>
</dbReference>
<dbReference type="Proteomes" id="UP000503820">
    <property type="component" value="Unassembled WGS sequence"/>
</dbReference>
<organism evidence="2 3">
    <name type="scientific">Desulfovibrio psychrotolerans</name>
    <dbReference type="NCBI Taxonomy" id="415242"/>
    <lineage>
        <taxon>Bacteria</taxon>
        <taxon>Pseudomonadati</taxon>
        <taxon>Thermodesulfobacteriota</taxon>
        <taxon>Desulfovibrionia</taxon>
        <taxon>Desulfovibrionales</taxon>
        <taxon>Desulfovibrionaceae</taxon>
        <taxon>Desulfovibrio</taxon>
    </lineage>
</organism>
<sequence>MSNTSARESIFARLHSARSAGLPYAPVPEKWEPAPIEDKKARVARFVELMTAMRSEVYQVKGDEWVGKLQEILAERGLKNLVYGPGTEIAKKLESAWKGKKDVGAELVPWKNDVEEFRDELFAADAGITTTMGGVAESAAMILWPSPQEPRLLSLVPPVHFAVVKADRIWTSFAEAIRELDWSAKAPTNALLISGPSKTADIELILQFGVHGPTDLIVFVVE</sequence>
<name>A0A7J0BXL9_9BACT</name>
<comment type="caution">
    <text evidence="2">The sequence shown here is derived from an EMBL/GenBank/DDBJ whole genome shotgun (WGS) entry which is preliminary data.</text>
</comment>
<dbReference type="InterPro" id="IPR003741">
    <property type="entry name" value="LUD_dom"/>
</dbReference>
<dbReference type="Gene3D" id="3.40.50.10420">
    <property type="entry name" value="NagB/RpiA/CoA transferase-like"/>
    <property type="match status" value="1"/>
</dbReference>
<evidence type="ECO:0000313" key="2">
    <source>
        <dbReference type="EMBL" id="GFM38433.1"/>
    </source>
</evidence>
<dbReference type="EMBL" id="BLVP01000036">
    <property type="protein sequence ID" value="GFM38433.1"/>
    <property type="molecule type" value="Genomic_DNA"/>
</dbReference>
<protein>
    <recommendedName>
        <fullName evidence="1">LUD domain-containing protein</fullName>
    </recommendedName>
</protein>
<evidence type="ECO:0000313" key="3">
    <source>
        <dbReference type="Proteomes" id="UP000503820"/>
    </source>
</evidence>
<feature type="domain" description="LUD" evidence="1">
    <location>
        <begin position="44"/>
        <end position="221"/>
    </location>
</feature>
<keyword evidence="3" id="KW-1185">Reference proteome</keyword>
<accession>A0A7J0BXL9</accession>
<gene>
    <name evidence="2" type="ORF">DSM19430T_31170</name>
</gene>
<evidence type="ECO:0000259" key="1">
    <source>
        <dbReference type="Pfam" id="PF02589"/>
    </source>
</evidence>
<dbReference type="SUPFAM" id="SSF100950">
    <property type="entry name" value="NagB/RpiA/CoA transferase-like"/>
    <property type="match status" value="1"/>
</dbReference>
<dbReference type="InterPro" id="IPR037171">
    <property type="entry name" value="NagB/RpiA_transferase-like"/>
</dbReference>
<dbReference type="RefSeq" id="WP_174411040.1">
    <property type="nucleotide sequence ID" value="NZ_BLVP01000036.1"/>
</dbReference>
<reference evidence="2 3" key="1">
    <citation type="submission" date="2020-05" db="EMBL/GenBank/DDBJ databases">
        <title>Draft genome sequence of Desulfovibrio psychrotolerans JS1T.</title>
        <authorList>
            <person name="Ueno A."/>
            <person name="Tamazawa S."/>
            <person name="Tamamura S."/>
            <person name="Murakami T."/>
            <person name="Kiyama T."/>
            <person name="Inomata H."/>
            <person name="Amano Y."/>
            <person name="Miyakawa K."/>
            <person name="Tamaki H."/>
            <person name="Naganuma T."/>
            <person name="Kaneko K."/>
        </authorList>
    </citation>
    <scope>NUCLEOTIDE SEQUENCE [LARGE SCALE GENOMIC DNA]</scope>
    <source>
        <strain evidence="2 3">JS1</strain>
    </source>
</reference>
<proteinExistence type="predicted"/>
<dbReference type="PANTHER" id="PTHR43682">
    <property type="entry name" value="LACTATE UTILIZATION PROTEIN C"/>
    <property type="match status" value="1"/>
</dbReference>
<dbReference type="InterPro" id="IPR024185">
    <property type="entry name" value="FTHF_cligase-like_sf"/>
</dbReference>
<dbReference type="Pfam" id="PF02589">
    <property type="entry name" value="LUD_dom"/>
    <property type="match status" value="1"/>
</dbReference>
<dbReference type="AlphaFoldDB" id="A0A7J0BXL9"/>